<reference evidence="4" key="1">
    <citation type="journal article" date="2019" name="Int. J. Syst. Evol. Microbiol.">
        <title>The Global Catalogue of Microorganisms (GCM) 10K type strain sequencing project: providing services to taxonomists for standard genome sequencing and annotation.</title>
        <authorList>
            <consortium name="The Broad Institute Genomics Platform"/>
            <consortium name="The Broad Institute Genome Sequencing Center for Infectious Disease"/>
            <person name="Wu L."/>
            <person name="Ma J."/>
        </authorList>
    </citation>
    <scope>NUCLEOTIDE SEQUENCE [LARGE SCALE GENOMIC DNA]</scope>
    <source>
        <strain evidence="4">CCUG 60214</strain>
    </source>
</reference>
<gene>
    <name evidence="3" type="ORF">ACFQ3T_12245</name>
</gene>
<feature type="region of interest" description="Disordered" evidence="1">
    <location>
        <begin position="34"/>
        <end position="92"/>
    </location>
</feature>
<dbReference type="Gene3D" id="3.10.180.10">
    <property type="entry name" value="2,3-Dihydroxybiphenyl 1,2-Dioxygenase, domain 1"/>
    <property type="match status" value="1"/>
</dbReference>
<protein>
    <submittedName>
        <fullName evidence="3">VOC family protein</fullName>
    </submittedName>
</protein>
<dbReference type="Pfam" id="PF18029">
    <property type="entry name" value="Glyoxalase_6"/>
    <property type="match status" value="1"/>
</dbReference>
<dbReference type="InterPro" id="IPR041581">
    <property type="entry name" value="Glyoxalase_6"/>
</dbReference>
<dbReference type="InterPro" id="IPR004360">
    <property type="entry name" value="Glyas_Fos-R_dOase_dom"/>
</dbReference>
<name>A0ABW3QSX3_9PSEU</name>
<dbReference type="CDD" id="cd07246">
    <property type="entry name" value="VOC_like"/>
    <property type="match status" value="1"/>
</dbReference>
<dbReference type="Gene3D" id="3.30.720.120">
    <property type="match status" value="1"/>
</dbReference>
<comment type="caution">
    <text evidence="3">The sequence shown here is derived from an EMBL/GenBank/DDBJ whole genome shotgun (WGS) entry which is preliminary data.</text>
</comment>
<organism evidence="3 4">
    <name type="scientific">Saccharothrix hoggarensis</name>
    <dbReference type="NCBI Taxonomy" id="913853"/>
    <lineage>
        <taxon>Bacteria</taxon>
        <taxon>Bacillati</taxon>
        <taxon>Actinomycetota</taxon>
        <taxon>Actinomycetes</taxon>
        <taxon>Pseudonocardiales</taxon>
        <taxon>Pseudonocardiaceae</taxon>
        <taxon>Saccharothrix</taxon>
    </lineage>
</organism>
<dbReference type="RefSeq" id="WP_380723361.1">
    <property type="nucleotide sequence ID" value="NZ_JBHTLK010000050.1"/>
</dbReference>
<dbReference type="Pfam" id="PF00903">
    <property type="entry name" value="Glyoxalase"/>
    <property type="match status" value="1"/>
</dbReference>
<evidence type="ECO:0000313" key="3">
    <source>
        <dbReference type="EMBL" id="MFD1147899.1"/>
    </source>
</evidence>
<dbReference type="InterPro" id="IPR029068">
    <property type="entry name" value="Glyas_Bleomycin-R_OHBP_Dase"/>
</dbReference>
<dbReference type="PROSITE" id="PS51819">
    <property type="entry name" value="VOC"/>
    <property type="match status" value="2"/>
</dbReference>
<evidence type="ECO:0000256" key="1">
    <source>
        <dbReference type="SAM" id="MobiDB-lite"/>
    </source>
</evidence>
<feature type="region of interest" description="Disordered" evidence="1">
    <location>
        <begin position="1"/>
        <end position="21"/>
    </location>
</feature>
<accession>A0ABW3QSX3</accession>
<feature type="domain" description="VOC" evidence="2">
    <location>
        <begin position="95"/>
        <end position="219"/>
    </location>
</feature>
<dbReference type="Gene3D" id="3.30.720.110">
    <property type="match status" value="1"/>
</dbReference>
<keyword evidence="4" id="KW-1185">Reference proteome</keyword>
<feature type="domain" description="VOC" evidence="2">
    <location>
        <begin position="237"/>
        <end position="346"/>
    </location>
</feature>
<dbReference type="SUPFAM" id="SSF54593">
    <property type="entry name" value="Glyoxalase/Bleomycin resistance protein/Dihydroxybiphenyl dioxygenase"/>
    <property type="match status" value="1"/>
</dbReference>
<evidence type="ECO:0000259" key="2">
    <source>
        <dbReference type="PROSITE" id="PS51819"/>
    </source>
</evidence>
<dbReference type="InterPro" id="IPR052164">
    <property type="entry name" value="Anthracycline_SecMetBiosynth"/>
</dbReference>
<evidence type="ECO:0000313" key="4">
    <source>
        <dbReference type="Proteomes" id="UP001597168"/>
    </source>
</evidence>
<feature type="compositionally biased region" description="Basic and acidic residues" evidence="1">
    <location>
        <begin position="41"/>
        <end position="58"/>
    </location>
</feature>
<dbReference type="PANTHER" id="PTHR33993:SF14">
    <property type="entry name" value="GB|AAF24581.1"/>
    <property type="match status" value="1"/>
</dbReference>
<dbReference type="EMBL" id="JBHTLK010000050">
    <property type="protein sequence ID" value="MFD1147899.1"/>
    <property type="molecule type" value="Genomic_DNA"/>
</dbReference>
<proteinExistence type="predicted"/>
<dbReference type="PANTHER" id="PTHR33993">
    <property type="entry name" value="GLYOXALASE-RELATED"/>
    <property type="match status" value="1"/>
</dbReference>
<dbReference type="InterPro" id="IPR037523">
    <property type="entry name" value="VOC_core"/>
</dbReference>
<sequence>MTDPFEGLRLPVRAVDPDPAFADRLRERLEREVLIGGGEGGGRREVDAVSGTRDDARHAQPSAGEPMGAQRDDAGRGGAGRGGAQPESGERGGATYATVVPYLAVRDARAAIDFYVEVFGATRRGEVVVMDDGSVGHAEIAIGDSVLMLAEESAEYRNLAPGAGGVHPMHRVEVSDVDATVRRAVAGGGTVLRATADTGHGYGATLLDPFGYRWMVAARTEADPTDAAASTPTGAPPHGHVAYHTLTVPDDEAAKRFYGAVLGWRFAPGRVEHGWQVEGTGLPAAGLWGGQGRGGWKLMYAVDDLATAVARVREHGGTANEPERLPYGLSSECVDDQGVEFWLWQR</sequence>
<dbReference type="Proteomes" id="UP001597168">
    <property type="component" value="Unassembled WGS sequence"/>
</dbReference>